<keyword evidence="2" id="KW-0378">Hydrolase</keyword>
<evidence type="ECO:0000313" key="4">
    <source>
        <dbReference type="EMBL" id="GGM06014.1"/>
    </source>
</evidence>
<dbReference type="Gene3D" id="2.115.10.20">
    <property type="entry name" value="Glycosyl hydrolase domain, family 43"/>
    <property type="match status" value="1"/>
</dbReference>
<dbReference type="GO" id="GO:0005975">
    <property type="term" value="P:carbohydrate metabolic process"/>
    <property type="evidence" value="ECO:0007669"/>
    <property type="project" value="InterPro"/>
</dbReference>
<organism evidence="4 5">
    <name type="scientific">Dactylosporangium sucinum</name>
    <dbReference type="NCBI Taxonomy" id="1424081"/>
    <lineage>
        <taxon>Bacteria</taxon>
        <taxon>Bacillati</taxon>
        <taxon>Actinomycetota</taxon>
        <taxon>Actinomycetes</taxon>
        <taxon>Micromonosporales</taxon>
        <taxon>Micromonosporaceae</taxon>
        <taxon>Dactylosporangium</taxon>
    </lineage>
</organism>
<comment type="similarity">
    <text evidence="1">Belongs to the glycosyl hydrolase 43 family.</text>
</comment>
<dbReference type="PANTHER" id="PTHR42812">
    <property type="entry name" value="BETA-XYLOSIDASE"/>
    <property type="match status" value="1"/>
</dbReference>
<dbReference type="InterPro" id="IPR051795">
    <property type="entry name" value="Glycosyl_Hydrlase_43"/>
</dbReference>
<evidence type="ECO:0000256" key="1">
    <source>
        <dbReference type="ARBA" id="ARBA00009865"/>
    </source>
</evidence>
<evidence type="ECO:0000256" key="3">
    <source>
        <dbReference type="ARBA" id="ARBA00023295"/>
    </source>
</evidence>
<dbReference type="GO" id="GO:0004553">
    <property type="term" value="F:hydrolase activity, hydrolyzing O-glycosyl compounds"/>
    <property type="evidence" value="ECO:0007669"/>
    <property type="project" value="InterPro"/>
</dbReference>
<reference evidence="4" key="2">
    <citation type="submission" date="2020-09" db="EMBL/GenBank/DDBJ databases">
        <authorList>
            <person name="Sun Q."/>
            <person name="Ohkuma M."/>
        </authorList>
    </citation>
    <scope>NUCLEOTIDE SEQUENCE</scope>
    <source>
        <strain evidence="4">JCM 19831</strain>
    </source>
</reference>
<dbReference type="InterPro" id="IPR023296">
    <property type="entry name" value="Glyco_hydro_beta-prop_sf"/>
</dbReference>
<keyword evidence="3" id="KW-0326">Glycosidase</keyword>
<dbReference type="InterPro" id="IPR006710">
    <property type="entry name" value="Glyco_hydro_43"/>
</dbReference>
<sequence length="61" mass="6644">MSPPILPGFHPDPSVCRVGADYYLANSSFEYLPGVPIWNCSWPPIAAIRRWPGPTRCSAAG</sequence>
<reference evidence="4" key="1">
    <citation type="journal article" date="2014" name="Int. J. Syst. Evol. Microbiol.">
        <title>Complete genome sequence of Corynebacterium casei LMG S-19264T (=DSM 44701T), isolated from a smear-ripened cheese.</title>
        <authorList>
            <consortium name="US DOE Joint Genome Institute (JGI-PGF)"/>
            <person name="Walter F."/>
            <person name="Albersmeier A."/>
            <person name="Kalinowski J."/>
            <person name="Ruckert C."/>
        </authorList>
    </citation>
    <scope>NUCLEOTIDE SEQUENCE</scope>
    <source>
        <strain evidence="4">JCM 19831</strain>
    </source>
</reference>
<dbReference type="PANTHER" id="PTHR42812:SF12">
    <property type="entry name" value="BETA-XYLOSIDASE-RELATED"/>
    <property type="match status" value="1"/>
</dbReference>
<protein>
    <submittedName>
        <fullName evidence="4">Uncharacterized protein</fullName>
    </submittedName>
</protein>
<gene>
    <name evidence="4" type="ORF">GCM10007977_003990</name>
</gene>
<dbReference type="Proteomes" id="UP000642070">
    <property type="component" value="Unassembled WGS sequence"/>
</dbReference>
<proteinExistence type="inferred from homology"/>
<evidence type="ECO:0000256" key="2">
    <source>
        <dbReference type="ARBA" id="ARBA00022801"/>
    </source>
</evidence>
<accession>A0A917WIJ7</accession>
<evidence type="ECO:0000313" key="5">
    <source>
        <dbReference type="Proteomes" id="UP000642070"/>
    </source>
</evidence>
<keyword evidence="5" id="KW-1185">Reference proteome</keyword>
<dbReference type="AlphaFoldDB" id="A0A917WIJ7"/>
<dbReference type="EMBL" id="BMPI01000002">
    <property type="protein sequence ID" value="GGM06014.1"/>
    <property type="molecule type" value="Genomic_DNA"/>
</dbReference>
<dbReference type="SUPFAM" id="SSF75005">
    <property type="entry name" value="Arabinanase/levansucrase/invertase"/>
    <property type="match status" value="1"/>
</dbReference>
<name>A0A917WIJ7_9ACTN</name>
<dbReference type="Pfam" id="PF04616">
    <property type="entry name" value="Glyco_hydro_43"/>
    <property type="match status" value="1"/>
</dbReference>
<comment type="caution">
    <text evidence="4">The sequence shown here is derived from an EMBL/GenBank/DDBJ whole genome shotgun (WGS) entry which is preliminary data.</text>
</comment>